<evidence type="ECO:0000313" key="1">
    <source>
        <dbReference type="EMBL" id="XDT73359.1"/>
    </source>
</evidence>
<protein>
    <submittedName>
        <fullName evidence="1">Tetratricopeptide repeat protein</fullName>
    </submittedName>
</protein>
<dbReference type="InterPro" id="IPR019734">
    <property type="entry name" value="TPR_rpt"/>
</dbReference>
<dbReference type="InterPro" id="IPR011990">
    <property type="entry name" value="TPR-like_helical_dom_sf"/>
</dbReference>
<dbReference type="EMBL" id="CP154858">
    <property type="protein sequence ID" value="XDT73359.1"/>
    <property type="molecule type" value="Genomic_DNA"/>
</dbReference>
<accession>A0AB39UYC0</accession>
<dbReference type="AlphaFoldDB" id="A0AB39UYC0"/>
<dbReference type="Gene3D" id="1.25.40.10">
    <property type="entry name" value="Tetratricopeptide repeat domain"/>
    <property type="match status" value="3"/>
</dbReference>
<proteinExistence type="predicted"/>
<dbReference type="Pfam" id="PF13432">
    <property type="entry name" value="TPR_16"/>
    <property type="match status" value="2"/>
</dbReference>
<name>A0AB39UYC0_9GAMM</name>
<dbReference type="SMART" id="SM00028">
    <property type="entry name" value="TPR"/>
    <property type="match status" value="3"/>
</dbReference>
<dbReference type="SUPFAM" id="SSF48452">
    <property type="entry name" value="TPR-like"/>
    <property type="match status" value="2"/>
</dbReference>
<dbReference type="KEGG" id="tcd:AAIA72_05145"/>
<organism evidence="1">
    <name type="scientific">Thermohahella caldifontis</name>
    <dbReference type="NCBI Taxonomy" id="3142973"/>
    <lineage>
        <taxon>Bacteria</taxon>
        <taxon>Pseudomonadati</taxon>
        <taxon>Pseudomonadota</taxon>
        <taxon>Gammaproteobacteria</taxon>
        <taxon>Oceanospirillales</taxon>
        <taxon>Hahellaceae</taxon>
        <taxon>Thermohahella</taxon>
    </lineage>
</organism>
<gene>
    <name evidence="1" type="ORF">AAIA72_05145</name>
</gene>
<sequence length="603" mass="67897">MDLLLKGRLPTLAWQERERYVERYGMDSSYWASAQASQRQAIAKTLHEYLDLLSRRAYAAAQKSRGDVSAWQAAARWLDQLVRVYPEDPRTARAHYLLAEALVHTGDLTRAITHYDRAGYDYPDFEERAEAAYAGIVTRSRQPGIDSQDGDAGLRQARVDAMLRFAQTFPSDPRAESVELEAARELLSLAQPEKAYLLAARLAQFTRNPQRRYRAWKVAALAADRLSRPADAEQAYRSALGLISRKHADYSALRDGLAASLYAQAEARRKQGQKEEALTLFRQVVADVPESAVRKQAQYDAAMLALELQRWPLAIQLMEDFRSQFARDPLTAGLAENLIFAYASNGQFDRAARELLAIAEQTPDQEVARKARLQAVDYFRKAGDTGQAMAALEAYIRKHPQPFEAQIRARASLIALHDETGNERAARKAREALIRAEAAGEHTPVTRTLAAEASWVLARAEKKNFERIRLTVPLKASLKKKKRAMTQAVTRLKATLEYGVVEYATAATHALGQIYRTMARDILASERPKGLSDLELEQYTLLLEDQAFPFEEKAIELFESNARRAREGIFDDWVKASYAALADMVPGRYNKKEQTIDVVTALY</sequence>
<dbReference type="Pfam" id="PF13174">
    <property type="entry name" value="TPR_6"/>
    <property type="match status" value="1"/>
</dbReference>
<reference evidence="1" key="1">
    <citation type="submission" date="2024-05" db="EMBL/GenBank/DDBJ databases">
        <title>Genome sequencing of novel strain.</title>
        <authorList>
            <person name="Ganbat D."/>
            <person name="Ganbat S."/>
            <person name="Lee S.-J."/>
        </authorList>
    </citation>
    <scope>NUCLEOTIDE SEQUENCE</scope>
    <source>
        <strain evidence="1">SMD15-11</strain>
    </source>
</reference>
<dbReference type="RefSeq" id="WP_369602353.1">
    <property type="nucleotide sequence ID" value="NZ_CP154858.1"/>
</dbReference>